<reference evidence="3" key="1">
    <citation type="submission" date="2023-02" db="EMBL/GenBank/DDBJ databases">
        <title>Genome of toxic invasive species Heracleum sosnowskyi carries increased number of genes despite the absence of recent whole-genome duplications.</title>
        <authorList>
            <person name="Schelkunov M."/>
            <person name="Shtratnikova V."/>
            <person name="Makarenko M."/>
            <person name="Klepikova A."/>
            <person name="Omelchenko D."/>
            <person name="Novikova G."/>
            <person name="Obukhova E."/>
            <person name="Bogdanov V."/>
            <person name="Penin A."/>
            <person name="Logacheva M."/>
        </authorList>
    </citation>
    <scope>NUCLEOTIDE SEQUENCE</scope>
    <source>
        <strain evidence="3">Hsosn_3</strain>
        <tissue evidence="3">Leaf</tissue>
    </source>
</reference>
<feature type="chain" id="PRO_5041955450" description="Secreted protein" evidence="2">
    <location>
        <begin position="23"/>
        <end position="149"/>
    </location>
</feature>
<name>A0AAD8HT67_9APIA</name>
<evidence type="ECO:0000256" key="1">
    <source>
        <dbReference type="SAM" id="MobiDB-lite"/>
    </source>
</evidence>
<dbReference type="Proteomes" id="UP001237642">
    <property type="component" value="Unassembled WGS sequence"/>
</dbReference>
<comment type="caution">
    <text evidence="3">The sequence shown here is derived from an EMBL/GenBank/DDBJ whole genome shotgun (WGS) entry which is preliminary data.</text>
</comment>
<sequence>MKYSNAVTLALQLFVLIKVGTGISQAYQEVRYFLTPIDSLEPMSILCHLKHFIMVPMLQNQHALRLLGHVVGRLGHQFATPYSQRVELEEWEFSRKDMHPCSNHTATTMPLGAASNQMSSSLESKLCSSSASESDDRRSKGDYIGTNMV</sequence>
<evidence type="ECO:0000313" key="4">
    <source>
        <dbReference type="Proteomes" id="UP001237642"/>
    </source>
</evidence>
<protein>
    <recommendedName>
        <fullName evidence="5">Secreted protein</fullName>
    </recommendedName>
</protein>
<accession>A0AAD8HT67</accession>
<evidence type="ECO:0000256" key="2">
    <source>
        <dbReference type="SAM" id="SignalP"/>
    </source>
</evidence>
<keyword evidence="2" id="KW-0732">Signal</keyword>
<evidence type="ECO:0008006" key="5">
    <source>
        <dbReference type="Google" id="ProtNLM"/>
    </source>
</evidence>
<reference evidence="3" key="2">
    <citation type="submission" date="2023-05" db="EMBL/GenBank/DDBJ databases">
        <authorList>
            <person name="Schelkunov M.I."/>
        </authorList>
    </citation>
    <scope>NUCLEOTIDE SEQUENCE</scope>
    <source>
        <strain evidence="3">Hsosn_3</strain>
        <tissue evidence="3">Leaf</tissue>
    </source>
</reference>
<keyword evidence="4" id="KW-1185">Reference proteome</keyword>
<feature type="region of interest" description="Disordered" evidence="1">
    <location>
        <begin position="124"/>
        <end position="149"/>
    </location>
</feature>
<proteinExistence type="predicted"/>
<dbReference type="EMBL" id="JAUIZM010000008">
    <property type="protein sequence ID" value="KAK1371635.1"/>
    <property type="molecule type" value="Genomic_DNA"/>
</dbReference>
<feature type="signal peptide" evidence="2">
    <location>
        <begin position="1"/>
        <end position="22"/>
    </location>
</feature>
<organism evidence="3 4">
    <name type="scientific">Heracleum sosnowskyi</name>
    <dbReference type="NCBI Taxonomy" id="360622"/>
    <lineage>
        <taxon>Eukaryota</taxon>
        <taxon>Viridiplantae</taxon>
        <taxon>Streptophyta</taxon>
        <taxon>Embryophyta</taxon>
        <taxon>Tracheophyta</taxon>
        <taxon>Spermatophyta</taxon>
        <taxon>Magnoliopsida</taxon>
        <taxon>eudicotyledons</taxon>
        <taxon>Gunneridae</taxon>
        <taxon>Pentapetalae</taxon>
        <taxon>asterids</taxon>
        <taxon>campanulids</taxon>
        <taxon>Apiales</taxon>
        <taxon>Apiaceae</taxon>
        <taxon>Apioideae</taxon>
        <taxon>apioid superclade</taxon>
        <taxon>Tordylieae</taxon>
        <taxon>Tordyliinae</taxon>
        <taxon>Heracleum</taxon>
    </lineage>
</organism>
<evidence type="ECO:0000313" key="3">
    <source>
        <dbReference type="EMBL" id="KAK1371635.1"/>
    </source>
</evidence>
<gene>
    <name evidence="3" type="ORF">POM88_037727</name>
</gene>
<dbReference type="AlphaFoldDB" id="A0AAD8HT67"/>